<accession>F4XL30</accession>
<dbReference type="EMBL" id="GL890828">
    <property type="protein sequence ID" value="EGJ34720.1"/>
    <property type="molecule type" value="Genomic_DNA"/>
</dbReference>
<dbReference type="HOGENOM" id="CLU_093165_0_0_3"/>
<dbReference type="AlphaFoldDB" id="F4XL30"/>
<evidence type="ECO:0000313" key="2">
    <source>
        <dbReference type="Proteomes" id="UP000003959"/>
    </source>
</evidence>
<evidence type="ECO:0008006" key="3">
    <source>
        <dbReference type="Google" id="ProtNLM"/>
    </source>
</evidence>
<organism evidence="1 2">
    <name type="scientific">Moorena producens 3L</name>
    <dbReference type="NCBI Taxonomy" id="489825"/>
    <lineage>
        <taxon>Bacteria</taxon>
        <taxon>Bacillati</taxon>
        <taxon>Cyanobacteriota</taxon>
        <taxon>Cyanophyceae</taxon>
        <taxon>Coleofasciculales</taxon>
        <taxon>Coleofasciculaceae</taxon>
        <taxon>Moorena</taxon>
    </lineage>
</organism>
<reference evidence="2" key="1">
    <citation type="journal article" date="2011" name="Proc. Natl. Acad. Sci. U.S.A.">
        <title>Genomic insights into the physiology and ecology of the marine filamentous cyanobacterium Lyngbya majuscula.</title>
        <authorList>
            <person name="Jones A.C."/>
            <person name="Monroe E.A."/>
            <person name="Podell S."/>
            <person name="Hess W.R."/>
            <person name="Klages S."/>
            <person name="Esquenazi E."/>
            <person name="Niessen S."/>
            <person name="Hoover H."/>
            <person name="Rothmann M."/>
            <person name="Lasken R.S."/>
            <person name="Yates J.R.III."/>
            <person name="Reinhardt R."/>
            <person name="Kube M."/>
            <person name="Burkart M.D."/>
            <person name="Allen E.E."/>
            <person name="Dorrestein P.C."/>
            <person name="Gerwick W.H."/>
            <person name="Gerwick L."/>
        </authorList>
    </citation>
    <scope>NUCLEOTIDE SEQUENCE [LARGE SCALE GENOMIC DNA]</scope>
    <source>
        <strain evidence="2">3L</strain>
    </source>
</reference>
<sequence>MLNAERSKHRGGNFMPSPFPGMNPYLEHPEVWPGIHHWLIVELARSLSPQLRPKYRVGVEVRMYQTIGEQSLLVGIPDLTVKGSQVTTKQLITNVAVAQAPTQPQTVQVPVPETIKQGYLEVREVATKEVVTAIEILSPINKRSGEGRKQYESKRNKVLGSFTHLVEIDLLRKGQPMPVYHSNIETHYRILVSRGDRRPQADLYGFNLPAPIPSFPLPLKSGDTEPLVDLQLLLNNIYDQASYDLLIDYNQEPLPQLSEEDRVWVNTWLTERELRSH</sequence>
<name>F4XL30_9CYAN</name>
<evidence type="ECO:0000313" key="1">
    <source>
        <dbReference type="EMBL" id="EGJ34720.1"/>
    </source>
</evidence>
<dbReference type="Pfam" id="PF13267">
    <property type="entry name" value="DUF4058"/>
    <property type="match status" value="1"/>
</dbReference>
<protein>
    <recommendedName>
        <fullName evidence="3">DUF4058 family protein</fullName>
    </recommendedName>
</protein>
<keyword evidence="2" id="KW-1185">Reference proteome</keyword>
<dbReference type="InterPro" id="IPR025132">
    <property type="entry name" value="DUF4058"/>
</dbReference>
<dbReference type="eggNOG" id="ENOG502Z86P">
    <property type="taxonomic scope" value="Bacteria"/>
</dbReference>
<dbReference type="Proteomes" id="UP000003959">
    <property type="component" value="Unassembled WGS sequence"/>
</dbReference>
<proteinExistence type="predicted"/>
<gene>
    <name evidence="1" type="ORF">LYNGBM3L_13090</name>
</gene>